<comment type="catalytic activity">
    <reaction evidence="7">
        <text>L-seryl-[protein] + ATP = O-phospho-L-seryl-[protein] + ADP + H(+)</text>
        <dbReference type="Rhea" id="RHEA:17989"/>
        <dbReference type="Rhea" id="RHEA-COMP:9863"/>
        <dbReference type="Rhea" id="RHEA-COMP:11604"/>
        <dbReference type="ChEBI" id="CHEBI:15378"/>
        <dbReference type="ChEBI" id="CHEBI:29999"/>
        <dbReference type="ChEBI" id="CHEBI:30616"/>
        <dbReference type="ChEBI" id="CHEBI:83421"/>
        <dbReference type="ChEBI" id="CHEBI:456216"/>
        <dbReference type="EC" id="2.7.11.25"/>
    </reaction>
</comment>
<feature type="compositionally biased region" description="Low complexity" evidence="9">
    <location>
        <begin position="29"/>
        <end position="39"/>
    </location>
</feature>
<keyword evidence="3 8" id="KW-0547">Nucleotide-binding</keyword>
<evidence type="ECO:0000256" key="9">
    <source>
        <dbReference type="SAM" id="MobiDB-lite"/>
    </source>
</evidence>
<dbReference type="GO" id="GO:0005737">
    <property type="term" value="C:cytoplasm"/>
    <property type="evidence" value="ECO:0007669"/>
    <property type="project" value="TreeGrafter"/>
</dbReference>
<dbReference type="PROSITE" id="PS50011">
    <property type="entry name" value="PROTEIN_KINASE_DOM"/>
    <property type="match status" value="1"/>
</dbReference>
<dbReference type="InterPro" id="IPR000719">
    <property type="entry name" value="Prot_kinase_dom"/>
</dbReference>
<sequence>MPLFHKPSCSSSLQSSSPSVSADGEFVNTRRQTQSFTQRRLTRQRKLRHPSDRDLGWQPGEGSCSSPSESPGSARKSWSPGESEHWSCWAKPQRLPLPEFPSSCRPESTVLNSGQAYLGSPNEGPSSSFGRKNTDNVTTTSMRSSINNQRRLSQDVHVERTNYDLRLNIPARSSLPKEFSSSAVSLQRASTDFFFSCSPKSSAKSSNNYCRGLLQELNDDGFNCNFRQKVPARSAPNSVYSSPARSPQRLNSGDLFPSSVVFQEFQDSLVAGSSKESPAKSMHSPDQSPLRGPTVQSPQLTPKSPNRSLFHSSHKLMLDSHMELPEMSAHPLPLPPRAILPSQPSLQPQSTTMNHFTEQPCTSSFKGQWQKGKLIGRGTFGSVFLATNRESGASCAMKEVDLIPDDPKSAECVKQLEQEIKVLRHLKHRNIVQYYGSEIIDDHFYIYLEYVHPGSISKYVHEHCGAITESVVRNFTRHIVSGLAYLHSKKTIHRDIKGANLLVDASGVVKLADFGLAKHLAGQSCNLSLKGSPYWMAPEVMQAAMQNNTNPDLAFAVDIWSLGCTIIEMLNGKPPWSEFTGPQAMFKVLNSSPPIPETLSSEGKDFLRRCFQRNPSERSTALMLLEHPFIQNLNDQNVSACLQPFSAIDLIDKPLAVRDGTKRKDLISVSPDTRIKNGNLPCSCGTCPYFSYKISNCTEVFHRPCSMIQVQPRLSTIDFTQSSHSCSPSSDLSRNAPLGAVKHHPFAHLRTHGREVISHLLNM</sequence>
<dbReference type="PROSITE" id="PS00107">
    <property type="entry name" value="PROTEIN_KINASE_ATP"/>
    <property type="match status" value="1"/>
</dbReference>
<keyword evidence="2" id="KW-0808">Transferase</keyword>
<evidence type="ECO:0000256" key="3">
    <source>
        <dbReference type="ARBA" id="ARBA00022741"/>
    </source>
</evidence>
<evidence type="ECO:0000259" key="10">
    <source>
        <dbReference type="PROSITE" id="PS50011"/>
    </source>
</evidence>
<dbReference type="EC" id="2.7.11.25" evidence="1"/>
<feature type="compositionally biased region" description="Low complexity" evidence="9">
    <location>
        <begin position="8"/>
        <end position="21"/>
    </location>
</feature>
<comment type="catalytic activity">
    <reaction evidence="6">
        <text>L-threonyl-[protein] + ATP = O-phospho-L-threonyl-[protein] + ADP + H(+)</text>
        <dbReference type="Rhea" id="RHEA:46608"/>
        <dbReference type="Rhea" id="RHEA-COMP:11060"/>
        <dbReference type="Rhea" id="RHEA-COMP:11605"/>
        <dbReference type="ChEBI" id="CHEBI:15378"/>
        <dbReference type="ChEBI" id="CHEBI:30013"/>
        <dbReference type="ChEBI" id="CHEBI:30616"/>
        <dbReference type="ChEBI" id="CHEBI:61977"/>
        <dbReference type="ChEBI" id="CHEBI:456216"/>
        <dbReference type="EC" id="2.7.11.25"/>
    </reaction>
</comment>
<feature type="region of interest" description="Disordered" evidence="9">
    <location>
        <begin position="1"/>
        <end position="78"/>
    </location>
</feature>
<evidence type="ECO:0000256" key="7">
    <source>
        <dbReference type="ARBA" id="ARBA00048329"/>
    </source>
</evidence>
<protein>
    <recommendedName>
        <fullName evidence="1">mitogen-activated protein kinase kinase kinase</fullName>
        <ecNumber evidence="1">2.7.11.25</ecNumber>
    </recommendedName>
</protein>
<dbReference type="PANTHER" id="PTHR48016:SF12">
    <property type="entry name" value="PROTEIN KINASE DOMAIN-CONTAINING PROTEIN"/>
    <property type="match status" value="1"/>
</dbReference>
<dbReference type="GO" id="GO:0005524">
    <property type="term" value="F:ATP binding"/>
    <property type="evidence" value="ECO:0007669"/>
    <property type="project" value="UniProtKB-UniRule"/>
</dbReference>
<reference evidence="11" key="1">
    <citation type="submission" date="2020-12" db="EMBL/GenBank/DDBJ databases">
        <title>WGS assembly of Carya illinoinensis cv. Pawnee.</title>
        <authorList>
            <person name="Platts A."/>
            <person name="Shu S."/>
            <person name="Wright S."/>
            <person name="Barry K."/>
            <person name="Edger P."/>
            <person name="Pires J.C."/>
            <person name="Schmutz J."/>
        </authorList>
    </citation>
    <scope>NUCLEOTIDE SEQUENCE</scope>
    <source>
        <tissue evidence="11">Leaf</tissue>
    </source>
</reference>
<dbReference type="Pfam" id="PF00069">
    <property type="entry name" value="Pkinase"/>
    <property type="match status" value="1"/>
</dbReference>
<name>A0A8T1N9Y2_CARIL</name>
<dbReference type="InterPro" id="IPR017441">
    <property type="entry name" value="Protein_kinase_ATP_BS"/>
</dbReference>
<feature type="compositionally biased region" description="Polar residues" evidence="9">
    <location>
        <begin position="294"/>
        <end position="309"/>
    </location>
</feature>
<evidence type="ECO:0000256" key="4">
    <source>
        <dbReference type="ARBA" id="ARBA00022777"/>
    </source>
</evidence>
<comment type="caution">
    <text evidence="11">The sequence shown here is derived from an EMBL/GenBank/DDBJ whole genome shotgun (WGS) entry which is preliminary data.</text>
</comment>
<evidence type="ECO:0000313" key="12">
    <source>
        <dbReference type="Proteomes" id="UP000811609"/>
    </source>
</evidence>
<feature type="compositionally biased region" description="Low complexity" evidence="9">
    <location>
        <begin position="60"/>
        <end position="73"/>
    </location>
</feature>
<dbReference type="FunFam" id="1.10.510.10:FF:000357">
    <property type="entry name" value="Mitogen-activated protein kinase kinase kinase 5"/>
    <property type="match status" value="1"/>
</dbReference>
<feature type="compositionally biased region" description="Polar residues" evidence="9">
    <location>
        <begin position="235"/>
        <end position="251"/>
    </location>
</feature>
<feature type="region of interest" description="Disordered" evidence="9">
    <location>
        <begin position="271"/>
        <end position="309"/>
    </location>
</feature>
<evidence type="ECO:0000256" key="2">
    <source>
        <dbReference type="ARBA" id="ARBA00022679"/>
    </source>
</evidence>
<dbReference type="SMART" id="SM00220">
    <property type="entry name" value="S_TKc"/>
    <property type="match status" value="1"/>
</dbReference>
<keyword evidence="5 8" id="KW-0067">ATP-binding</keyword>
<dbReference type="EMBL" id="CM031823">
    <property type="protein sequence ID" value="KAG6626651.1"/>
    <property type="molecule type" value="Genomic_DNA"/>
</dbReference>
<evidence type="ECO:0000313" key="11">
    <source>
        <dbReference type="EMBL" id="KAG6626651.1"/>
    </source>
</evidence>
<evidence type="ECO:0000256" key="1">
    <source>
        <dbReference type="ARBA" id="ARBA00012406"/>
    </source>
</evidence>
<feature type="domain" description="Protein kinase" evidence="10">
    <location>
        <begin position="369"/>
        <end position="630"/>
    </location>
</feature>
<dbReference type="Proteomes" id="UP000811609">
    <property type="component" value="Chromosome 15"/>
</dbReference>
<dbReference type="AlphaFoldDB" id="A0A8T1N9Y2"/>
<feature type="region of interest" description="Disordered" evidence="9">
    <location>
        <begin position="233"/>
        <end position="252"/>
    </location>
</feature>
<evidence type="ECO:0000256" key="5">
    <source>
        <dbReference type="ARBA" id="ARBA00022840"/>
    </source>
</evidence>
<feature type="compositionally biased region" description="Polar residues" evidence="9">
    <location>
        <begin position="123"/>
        <end position="151"/>
    </location>
</feature>
<keyword evidence="12" id="KW-1185">Reference proteome</keyword>
<evidence type="ECO:0000256" key="6">
    <source>
        <dbReference type="ARBA" id="ARBA00047559"/>
    </source>
</evidence>
<feature type="binding site" evidence="8">
    <location>
        <position position="398"/>
    </location>
    <ligand>
        <name>ATP</name>
        <dbReference type="ChEBI" id="CHEBI:30616"/>
    </ligand>
</feature>
<feature type="compositionally biased region" description="Polar residues" evidence="9">
    <location>
        <begin position="105"/>
        <end position="115"/>
    </location>
</feature>
<proteinExistence type="predicted"/>
<evidence type="ECO:0000256" key="8">
    <source>
        <dbReference type="PROSITE-ProRule" id="PRU10141"/>
    </source>
</evidence>
<keyword evidence="4" id="KW-0418">Kinase</keyword>
<dbReference type="PANTHER" id="PTHR48016">
    <property type="entry name" value="MAP KINASE KINASE KINASE SSK2-RELATED-RELATED"/>
    <property type="match status" value="1"/>
</dbReference>
<accession>A0A8T1N9Y2</accession>
<dbReference type="GO" id="GO:0004709">
    <property type="term" value="F:MAP kinase kinase kinase activity"/>
    <property type="evidence" value="ECO:0007669"/>
    <property type="project" value="UniProtKB-EC"/>
</dbReference>
<dbReference type="InterPro" id="IPR050538">
    <property type="entry name" value="MAP_kinase_kinase_kinase"/>
</dbReference>
<organism evidence="11 12">
    <name type="scientific">Carya illinoinensis</name>
    <name type="common">Pecan</name>
    <dbReference type="NCBI Taxonomy" id="32201"/>
    <lineage>
        <taxon>Eukaryota</taxon>
        <taxon>Viridiplantae</taxon>
        <taxon>Streptophyta</taxon>
        <taxon>Embryophyta</taxon>
        <taxon>Tracheophyta</taxon>
        <taxon>Spermatophyta</taxon>
        <taxon>Magnoliopsida</taxon>
        <taxon>eudicotyledons</taxon>
        <taxon>Gunneridae</taxon>
        <taxon>Pentapetalae</taxon>
        <taxon>rosids</taxon>
        <taxon>fabids</taxon>
        <taxon>Fagales</taxon>
        <taxon>Juglandaceae</taxon>
        <taxon>Carya</taxon>
    </lineage>
</organism>
<feature type="region of interest" description="Disordered" evidence="9">
    <location>
        <begin position="100"/>
        <end position="155"/>
    </location>
</feature>
<gene>
    <name evidence="11" type="ORF">CIPAW_15G065500</name>
</gene>